<keyword evidence="2" id="KW-1185">Reference proteome</keyword>
<accession>A0A1R3K1C4</accession>
<dbReference type="AlphaFoldDB" id="A0A1R3K1C4"/>
<sequence>MGRACERLSRERRCGERESQQDQWIEGESELEDEF</sequence>
<name>A0A1R3K1C4_9ROSI</name>
<comment type="caution">
    <text evidence="1">The sequence shown here is derived from an EMBL/GenBank/DDBJ whole genome shotgun (WGS) entry which is preliminary data.</text>
</comment>
<protein>
    <submittedName>
        <fullName evidence="1">Uncharacterized protein</fullName>
    </submittedName>
</protein>
<gene>
    <name evidence="1" type="ORF">COLO4_12294</name>
</gene>
<dbReference type="Proteomes" id="UP000187203">
    <property type="component" value="Unassembled WGS sequence"/>
</dbReference>
<dbReference type="EMBL" id="AWUE01014897">
    <property type="protein sequence ID" value="OMP00877.1"/>
    <property type="molecule type" value="Genomic_DNA"/>
</dbReference>
<proteinExistence type="predicted"/>
<reference evidence="2" key="1">
    <citation type="submission" date="2013-09" db="EMBL/GenBank/DDBJ databases">
        <title>Corchorus olitorius genome sequencing.</title>
        <authorList>
            <person name="Alam M."/>
            <person name="Haque M.S."/>
            <person name="Islam M.S."/>
            <person name="Emdad E.M."/>
            <person name="Islam M.M."/>
            <person name="Ahmed B."/>
            <person name="Halim A."/>
            <person name="Hossen Q.M.M."/>
            <person name="Hossain M.Z."/>
            <person name="Ahmed R."/>
            <person name="Khan M.M."/>
            <person name="Islam R."/>
            <person name="Rashid M.M."/>
            <person name="Khan S.A."/>
            <person name="Rahman M.S."/>
            <person name="Alam M."/>
            <person name="Yahiya A.S."/>
            <person name="Khan M.S."/>
            <person name="Azam M.S."/>
            <person name="Haque T."/>
            <person name="Lashkar M.Z.H."/>
            <person name="Akhand A.I."/>
            <person name="Morshed G."/>
            <person name="Roy S."/>
            <person name="Uddin K.S."/>
            <person name="Rabeya T."/>
            <person name="Hossain A.S."/>
            <person name="Chowdhury A."/>
            <person name="Snigdha A.R."/>
            <person name="Mortoza M.S."/>
            <person name="Matin S.A."/>
            <person name="Hoque S.M.E."/>
            <person name="Islam M.K."/>
            <person name="Roy D.K."/>
            <person name="Haider R."/>
            <person name="Moosa M.M."/>
            <person name="Elias S.M."/>
            <person name="Hasan A.M."/>
            <person name="Jahan S."/>
            <person name="Shafiuddin M."/>
            <person name="Mahmood N."/>
            <person name="Shommy N.S."/>
        </authorList>
    </citation>
    <scope>NUCLEOTIDE SEQUENCE [LARGE SCALE GENOMIC DNA]</scope>
    <source>
        <strain evidence="2">cv. O-4</strain>
    </source>
</reference>
<evidence type="ECO:0000313" key="2">
    <source>
        <dbReference type="Proteomes" id="UP000187203"/>
    </source>
</evidence>
<organism evidence="1 2">
    <name type="scientific">Corchorus olitorius</name>
    <dbReference type="NCBI Taxonomy" id="93759"/>
    <lineage>
        <taxon>Eukaryota</taxon>
        <taxon>Viridiplantae</taxon>
        <taxon>Streptophyta</taxon>
        <taxon>Embryophyta</taxon>
        <taxon>Tracheophyta</taxon>
        <taxon>Spermatophyta</taxon>
        <taxon>Magnoliopsida</taxon>
        <taxon>eudicotyledons</taxon>
        <taxon>Gunneridae</taxon>
        <taxon>Pentapetalae</taxon>
        <taxon>rosids</taxon>
        <taxon>malvids</taxon>
        <taxon>Malvales</taxon>
        <taxon>Malvaceae</taxon>
        <taxon>Grewioideae</taxon>
        <taxon>Apeibeae</taxon>
        <taxon>Corchorus</taxon>
    </lineage>
</organism>
<evidence type="ECO:0000313" key="1">
    <source>
        <dbReference type="EMBL" id="OMP00877.1"/>
    </source>
</evidence>